<evidence type="ECO:0000256" key="8">
    <source>
        <dbReference type="ARBA" id="ARBA00022989"/>
    </source>
</evidence>
<dbReference type="InterPro" id="IPR055270">
    <property type="entry name" value="Glyco_tran_10_C"/>
</dbReference>
<comment type="subcellular location">
    <subcellularLocation>
        <location evidence="1 12">Golgi apparatus</location>
        <location evidence="1 12">Golgi stack membrane</location>
        <topology evidence="1 12">Single-pass type II membrane protein</topology>
    </subcellularLocation>
</comment>
<sequence length="366" mass="42451">HLIHSFSAYVILFWTKYFNQPIEWYLSDSELTIDGERCAGSPTGSHRHRECMVTSDRKRLSVSDGLVFHWRDLDTDDMPSHRLRHQLWTLYNLEAPTLTYQYAGANLCDSDIAFNLTSSYRTDSDLWVPYGRLTRRNHRISGGTRRQRLLLPVLSSDGVDLDGKSKEIAWFVSNCETSAKRELYVQQLSRYISVDIYGKCGQWVCEPHRSPHCFARIASEYKFYLSFENSICRDYVTEKLFDPLNYAMVPVVFGGADYGRLMPSKSYIDATRLTPKQLADQLLQIGSNRSEYLSYFDWKRDFAVESALDLKFEVLCRLCRALNTRKPYHHSSHTGAEVTKWWFQSSDCKSWVNESHSNANSFVNAL</sequence>
<dbReference type="SUPFAM" id="SSF53756">
    <property type="entry name" value="UDP-Glycosyltransferase/glycogen phosphorylase"/>
    <property type="match status" value="1"/>
</dbReference>
<evidence type="ECO:0000256" key="4">
    <source>
        <dbReference type="ARBA" id="ARBA00022676"/>
    </source>
</evidence>
<reference evidence="15" key="1">
    <citation type="submission" date="2020-11" db="EMBL/GenBank/DDBJ databases">
        <authorList>
            <person name="Tran Van P."/>
        </authorList>
    </citation>
    <scope>NUCLEOTIDE SEQUENCE</scope>
</reference>
<dbReference type="PANTHER" id="PTHR48438">
    <property type="entry name" value="ALPHA-(1,3)-FUCOSYLTRANSFERASE C-RELATED"/>
    <property type="match status" value="1"/>
</dbReference>
<keyword evidence="16" id="KW-1185">Reference proteome</keyword>
<accession>A0A7R9QS27</accession>
<dbReference type="Proteomes" id="UP000728032">
    <property type="component" value="Unassembled WGS sequence"/>
</dbReference>
<keyword evidence="10" id="KW-0472">Membrane</keyword>
<evidence type="ECO:0000259" key="13">
    <source>
        <dbReference type="Pfam" id="PF00852"/>
    </source>
</evidence>
<dbReference type="EMBL" id="CAJPVJ010009990">
    <property type="protein sequence ID" value="CAG2172940.1"/>
    <property type="molecule type" value="Genomic_DNA"/>
</dbReference>
<keyword evidence="9 12" id="KW-0333">Golgi apparatus</keyword>
<dbReference type="UniPathway" id="UPA00378"/>
<dbReference type="OrthoDB" id="427096at2759"/>
<evidence type="ECO:0000256" key="12">
    <source>
        <dbReference type="RuleBase" id="RU003832"/>
    </source>
</evidence>
<evidence type="ECO:0000256" key="7">
    <source>
        <dbReference type="ARBA" id="ARBA00022968"/>
    </source>
</evidence>
<dbReference type="EC" id="2.4.1.-" evidence="12"/>
<dbReference type="FunFam" id="3.40.50.11660:FF:000004">
    <property type="entry name" value="Glycoprotein 3-alpha-L-fucosyltransferase A"/>
    <property type="match status" value="1"/>
</dbReference>
<keyword evidence="11" id="KW-0325">Glycoprotein</keyword>
<evidence type="ECO:0000313" key="15">
    <source>
        <dbReference type="EMBL" id="CAD7655753.1"/>
    </source>
</evidence>
<protein>
    <recommendedName>
        <fullName evidence="12">Fucosyltransferase</fullName>
        <ecNumber evidence="12">2.4.1.-</ecNumber>
    </recommendedName>
</protein>
<evidence type="ECO:0000256" key="9">
    <source>
        <dbReference type="ARBA" id="ARBA00023034"/>
    </source>
</evidence>
<evidence type="ECO:0000256" key="2">
    <source>
        <dbReference type="ARBA" id="ARBA00004922"/>
    </source>
</evidence>
<dbReference type="InterPro" id="IPR001503">
    <property type="entry name" value="Glyco_trans_10"/>
</dbReference>
<dbReference type="GO" id="GO:0008417">
    <property type="term" value="F:fucosyltransferase activity"/>
    <property type="evidence" value="ECO:0007669"/>
    <property type="project" value="InterPro"/>
</dbReference>
<dbReference type="Gene3D" id="3.40.50.11660">
    <property type="entry name" value="Glycosyl transferase family 10, C-terminal domain"/>
    <property type="match status" value="1"/>
</dbReference>
<feature type="domain" description="Fucosyltransferase C-terminal" evidence="13">
    <location>
        <begin position="162"/>
        <end position="330"/>
    </location>
</feature>
<proteinExistence type="inferred from homology"/>
<feature type="domain" description="Fucosyltransferase N-terminal" evidence="14">
    <location>
        <begin position="10"/>
        <end position="131"/>
    </location>
</feature>
<organism evidence="15">
    <name type="scientific">Oppiella nova</name>
    <dbReference type="NCBI Taxonomy" id="334625"/>
    <lineage>
        <taxon>Eukaryota</taxon>
        <taxon>Metazoa</taxon>
        <taxon>Ecdysozoa</taxon>
        <taxon>Arthropoda</taxon>
        <taxon>Chelicerata</taxon>
        <taxon>Arachnida</taxon>
        <taxon>Acari</taxon>
        <taxon>Acariformes</taxon>
        <taxon>Sarcoptiformes</taxon>
        <taxon>Oribatida</taxon>
        <taxon>Brachypylina</taxon>
        <taxon>Oppioidea</taxon>
        <taxon>Oppiidae</taxon>
        <taxon>Oppiella</taxon>
    </lineage>
</organism>
<dbReference type="InterPro" id="IPR038577">
    <property type="entry name" value="GT10-like_C_sf"/>
</dbReference>
<evidence type="ECO:0000256" key="6">
    <source>
        <dbReference type="ARBA" id="ARBA00022692"/>
    </source>
</evidence>
<evidence type="ECO:0000256" key="11">
    <source>
        <dbReference type="ARBA" id="ARBA00023180"/>
    </source>
</evidence>
<dbReference type="AlphaFoldDB" id="A0A7R9QS27"/>
<comment type="similarity">
    <text evidence="3 12">Belongs to the glycosyltransferase 10 family.</text>
</comment>
<evidence type="ECO:0000256" key="5">
    <source>
        <dbReference type="ARBA" id="ARBA00022679"/>
    </source>
</evidence>
<dbReference type="EMBL" id="OC924815">
    <property type="protein sequence ID" value="CAD7655753.1"/>
    <property type="molecule type" value="Genomic_DNA"/>
</dbReference>
<keyword evidence="5 12" id="KW-0808">Transferase</keyword>
<evidence type="ECO:0000256" key="1">
    <source>
        <dbReference type="ARBA" id="ARBA00004447"/>
    </source>
</evidence>
<keyword evidence="6 12" id="KW-0812">Transmembrane</keyword>
<keyword evidence="4 12" id="KW-0328">Glycosyltransferase</keyword>
<name>A0A7R9QS27_9ACAR</name>
<keyword evidence="7" id="KW-0735">Signal-anchor</keyword>
<dbReference type="InterPro" id="IPR031481">
    <property type="entry name" value="Glyco_tran_10_N"/>
</dbReference>
<comment type="pathway">
    <text evidence="2">Protein modification; protein glycosylation.</text>
</comment>
<dbReference type="Pfam" id="PF00852">
    <property type="entry name" value="Glyco_transf_10"/>
    <property type="match status" value="1"/>
</dbReference>
<evidence type="ECO:0000313" key="16">
    <source>
        <dbReference type="Proteomes" id="UP000728032"/>
    </source>
</evidence>
<dbReference type="Pfam" id="PF17039">
    <property type="entry name" value="Glyco_tran_10_N"/>
    <property type="match status" value="1"/>
</dbReference>
<keyword evidence="8" id="KW-1133">Transmembrane helix</keyword>
<dbReference type="GO" id="GO:0032580">
    <property type="term" value="C:Golgi cisterna membrane"/>
    <property type="evidence" value="ECO:0007669"/>
    <property type="project" value="UniProtKB-SubCell"/>
</dbReference>
<feature type="non-terminal residue" evidence="15">
    <location>
        <position position="1"/>
    </location>
</feature>
<evidence type="ECO:0000259" key="14">
    <source>
        <dbReference type="Pfam" id="PF17039"/>
    </source>
</evidence>
<evidence type="ECO:0000256" key="10">
    <source>
        <dbReference type="ARBA" id="ARBA00023136"/>
    </source>
</evidence>
<gene>
    <name evidence="15" type="ORF">ONB1V03_LOCUS12396</name>
</gene>
<evidence type="ECO:0000256" key="3">
    <source>
        <dbReference type="ARBA" id="ARBA00008919"/>
    </source>
</evidence>
<dbReference type="PANTHER" id="PTHR48438:SF1">
    <property type="entry name" value="ALPHA-(1,3)-FUCOSYLTRANSFERASE C-RELATED"/>
    <property type="match status" value="1"/>
</dbReference>